<dbReference type="eggNOG" id="COG1033">
    <property type="taxonomic scope" value="Bacteria"/>
</dbReference>
<dbReference type="InterPro" id="IPR004869">
    <property type="entry name" value="MMPL_dom"/>
</dbReference>
<dbReference type="Proteomes" id="UP000005561">
    <property type="component" value="Unassembled WGS sequence"/>
</dbReference>
<keyword evidence="4" id="KW-1133">Transmembrane helix</keyword>
<dbReference type="Gene3D" id="1.20.1640.10">
    <property type="entry name" value="Multidrug efflux transporter AcrB transmembrane domain"/>
    <property type="match status" value="2"/>
</dbReference>
<dbReference type="EMBL" id="ACCL02000007">
    <property type="protein sequence ID" value="EET61283.1"/>
    <property type="molecule type" value="Genomic_DNA"/>
</dbReference>
<evidence type="ECO:0000256" key="2">
    <source>
        <dbReference type="ARBA" id="ARBA00022475"/>
    </source>
</evidence>
<evidence type="ECO:0000256" key="4">
    <source>
        <dbReference type="ARBA" id="ARBA00022989"/>
    </source>
</evidence>
<keyword evidence="2" id="KW-1003">Cell membrane</keyword>
<reference evidence="7" key="1">
    <citation type="submission" date="2009-07" db="EMBL/GenBank/DDBJ databases">
        <authorList>
            <person name="Weinstock G."/>
            <person name="Sodergren E."/>
            <person name="Clifton S."/>
            <person name="Fulton L."/>
            <person name="Fulton B."/>
            <person name="Courtney L."/>
            <person name="Fronick C."/>
            <person name="Harrison M."/>
            <person name="Strong C."/>
            <person name="Farmer C."/>
            <person name="Delahaunty K."/>
            <person name="Markovic C."/>
            <person name="Hall O."/>
            <person name="Minx P."/>
            <person name="Tomlinson C."/>
            <person name="Mitreva M."/>
            <person name="Nelson J."/>
            <person name="Hou S."/>
            <person name="Wollam A."/>
            <person name="Pepin K.H."/>
            <person name="Johnson M."/>
            <person name="Bhonagiri V."/>
            <person name="Nash W.E."/>
            <person name="Warren W."/>
            <person name="Chinwalla A."/>
            <person name="Mardis E.R."/>
            <person name="Wilson R.K."/>
        </authorList>
    </citation>
    <scope>NUCLEOTIDE SEQUENCE [LARGE SCALE GENOMIC DNA]</scope>
    <source>
        <strain evidence="7">DSM 14469</strain>
    </source>
</reference>
<dbReference type="GO" id="GO:0005886">
    <property type="term" value="C:plasma membrane"/>
    <property type="evidence" value="ECO:0007669"/>
    <property type="project" value="UniProtKB-SubCell"/>
</dbReference>
<evidence type="ECO:0000313" key="7">
    <source>
        <dbReference type="EMBL" id="EET61283.1"/>
    </source>
</evidence>
<dbReference type="SUPFAM" id="SSF82866">
    <property type="entry name" value="Multidrug efflux transporter AcrB transmembrane domain"/>
    <property type="match status" value="2"/>
</dbReference>
<evidence type="ECO:0000313" key="8">
    <source>
        <dbReference type="Proteomes" id="UP000005561"/>
    </source>
</evidence>
<evidence type="ECO:0000259" key="6">
    <source>
        <dbReference type="Pfam" id="PF03176"/>
    </source>
</evidence>
<name>C6LE79_9FIRM</name>
<evidence type="ECO:0000256" key="3">
    <source>
        <dbReference type="ARBA" id="ARBA00022692"/>
    </source>
</evidence>
<keyword evidence="3" id="KW-0812">Transmembrane</keyword>
<accession>C6LE79</accession>
<keyword evidence="5" id="KW-0472">Membrane</keyword>
<organism evidence="7 8">
    <name type="scientific">Marvinbryantia formatexigens DSM 14469</name>
    <dbReference type="NCBI Taxonomy" id="478749"/>
    <lineage>
        <taxon>Bacteria</taxon>
        <taxon>Bacillati</taxon>
        <taxon>Bacillota</taxon>
        <taxon>Clostridia</taxon>
        <taxon>Lachnospirales</taxon>
        <taxon>Lachnospiraceae</taxon>
        <taxon>Marvinbryantia</taxon>
    </lineage>
</organism>
<sequence length="716" mass="79412">MDFFMPIEKTPGVWHITRCKTKGKEVDNMLKVGEKIVKYRVPVFILSLLLLIPSVIGYINTRINYDILYYLPDSIETMQGQDILAEQFGTGAYSMFLCEGMENKDVAALKEKLEQVEHVEKVVWYDSILDLSVPMEMLPDKVLEFFNKDDTTMMFLIFDTTTSADETMDAIKEIRSIAGAQCFLSGMSAIVTDTKELADSEIAIYVLIAVVLSAIVLAVTMESFFVPVVFLLGIGMAIVYNLGSNVFMGEISYITKALTAVLQLGVTMDYSIFLWHSYQEQLGVFADRKEAMAHAIEKTFKSVAGSSLTTVAGFAALCFMSFTLGLDLGIVMAKGVVIGVICCVTVLPSMIMIFDGVLEKTKHRALLPELPRLSDFIIRHYRIFAVLLAVLILPAAYCQNHAPVYYNLDASLPEELPSIQANNKLQEKFNMGALHMLLIDSSLPSKQVHEMIDEMEQVDGVKDVLGLETLLGSRIPEDMIPDSIKEILENENYELMLVNNEYQVATDEVNNQIAELNTILKKYDPDGMLVGEAPCTKDLITITDKDFRVVSAVSILAVFVIICFVFRSLFLPVLLVAVIEFAIFINLGIPYLTGTQLPFIASIVIGTIQLGATVDYAILMTSRYEKERSGGRSKHEAVRIAHRSSMKSIIVSAVSFFAATFGVGMYSNIDMISSLCTLMARGALISMVVVLCMLPAMYMIFDKVICKTSKGFKGAK</sequence>
<dbReference type="Pfam" id="PF03176">
    <property type="entry name" value="MMPL"/>
    <property type="match status" value="2"/>
</dbReference>
<feature type="domain" description="Membrane transport protein MMPL" evidence="6">
    <location>
        <begin position="162"/>
        <end position="354"/>
    </location>
</feature>
<comment type="subcellular location">
    <subcellularLocation>
        <location evidence="1">Cell membrane</location>
        <topology evidence="1">Multi-pass membrane protein</topology>
    </subcellularLocation>
</comment>
<gene>
    <name evidence="7" type="ORF">BRYFOR_06928</name>
</gene>
<dbReference type="PANTHER" id="PTHR33406:SF13">
    <property type="entry name" value="MEMBRANE PROTEIN YDFJ"/>
    <property type="match status" value="1"/>
</dbReference>
<dbReference type="PANTHER" id="PTHR33406">
    <property type="entry name" value="MEMBRANE PROTEIN MJ1562-RELATED"/>
    <property type="match status" value="1"/>
</dbReference>
<comment type="caution">
    <text evidence="7">The sequence shown here is derived from an EMBL/GenBank/DDBJ whole genome shotgun (WGS) entry which is preliminary data.</text>
</comment>
<feature type="domain" description="Membrane transport protein MMPL" evidence="6">
    <location>
        <begin position="495"/>
        <end position="701"/>
    </location>
</feature>
<evidence type="ECO:0000256" key="1">
    <source>
        <dbReference type="ARBA" id="ARBA00004651"/>
    </source>
</evidence>
<dbReference type="InterPro" id="IPR050545">
    <property type="entry name" value="Mycobact_MmpL"/>
</dbReference>
<dbReference type="STRING" id="168384.SAMN05660368_01216"/>
<protein>
    <recommendedName>
        <fullName evidence="6">Membrane transport protein MMPL domain-containing protein</fullName>
    </recommendedName>
</protein>
<proteinExistence type="predicted"/>
<evidence type="ECO:0000256" key="5">
    <source>
        <dbReference type="ARBA" id="ARBA00023136"/>
    </source>
</evidence>
<dbReference type="AlphaFoldDB" id="C6LE79"/>
<keyword evidence="8" id="KW-1185">Reference proteome</keyword>